<feature type="short sequence motif" description="Q motif" evidence="6">
    <location>
        <begin position="266"/>
        <end position="294"/>
    </location>
</feature>
<proteinExistence type="inferred from homology"/>
<feature type="domain" description="DEAD-box RNA helicase Q" evidence="10">
    <location>
        <begin position="266"/>
        <end position="294"/>
    </location>
</feature>
<evidence type="ECO:0000259" key="10">
    <source>
        <dbReference type="PROSITE" id="PS51195"/>
    </source>
</evidence>
<dbReference type="InterPro" id="IPR027417">
    <property type="entry name" value="P-loop_NTPase"/>
</dbReference>
<evidence type="ECO:0000256" key="2">
    <source>
        <dbReference type="ARBA" id="ARBA00022801"/>
    </source>
</evidence>
<dbReference type="InterPro" id="IPR014014">
    <property type="entry name" value="RNA_helicase_DEAD_Q_motif"/>
</dbReference>
<accession>A0ABT1ZCL3</accession>
<keyword evidence="2" id="KW-0378">Hydrolase</keyword>
<gene>
    <name evidence="11" type="ORF">NUH29_02670</name>
</gene>
<evidence type="ECO:0000313" key="12">
    <source>
        <dbReference type="Proteomes" id="UP001205337"/>
    </source>
</evidence>
<evidence type="ECO:0000256" key="1">
    <source>
        <dbReference type="ARBA" id="ARBA00022741"/>
    </source>
</evidence>
<keyword evidence="1" id="KW-0547">Nucleotide-binding</keyword>
<comment type="caution">
    <text evidence="11">The sequence shown here is derived from an EMBL/GenBank/DDBJ whole genome shotgun (WGS) entry which is preliminary data.</text>
</comment>
<keyword evidence="3 11" id="KW-0347">Helicase</keyword>
<name>A0ABT1ZCL3_9MICO</name>
<keyword evidence="4" id="KW-0067">ATP-binding</keyword>
<feature type="domain" description="Helicase C-terminal" evidence="9">
    <location>
        <begin position="500"/>
        <end position="646"/>
    </location>
</feature>
<dbReference type="SMART" id="SM00490">
    <property type="entry name" value="HELICc"/>
    <property type="match status" value="1"/>
</dbReference>
<feature type="region of interest" description="Disordered" evidence="7">
    <location>
        <begin position="1"/>
        <end position="244"/>
    </location>
</feature>
<feature type="compositionally biased region" description="Basic and acidic residues" evidence="7">
    <location>
        <begin position="57"/>
        <end position="85"/>
    </location>
</feature>
<feature type="domain" description="Helicase ATP-binding" evidence="8">
    <location>
        <begin position="297"/>
        <end position="477"/>
    </location>
</feature>
<dbReference type="CDD" id="cd18787">
    <property type="entry name" value="SF2_C_DEAD"/>
    <property type="match status" value="1"/>
</dbReference>
<evidence type="ECO:0000259" key="9">
    <source>
        <dbReference type="PROSITE" id="PS51194"/>
    </source>
</evidence>
<reference evidence="11 12" key="1">
    <citation type="submission" date="2022-08" db="EMBL/GenBank/DDBJ databases">
        <authorList>
            <person name="Li F."/>
        </authorList>
    </citation>
    <scope>NUCLEOTIDE SEQUENCE [LARGE SCALE GENOMIC DNA]</scope>
    <source>
        <strain evidence="11 12">10F1B-8-1</strain>
    </source>
</reference>
<evidence type="ECO:0000256" key="4">
    <source>
        <dbReference type="ARBA" id="ARBA00022840"/>
    </source>
</evidence>
<evidence type="ECO:0000313" key="11">
    <source>
        <dbReference type="EMBL" id="MCS0498453.1"/>
    </source>
</evidence>
<dbReference type="SUPFAM" id="SSF52540">
    <property type="entry name" value="P-loop containing nucleoside triphosphate hydrolases"/>
    <property type="match status" value="1"/>
</dbReference>
<dbReference type="Pfam" id="PF00271">
    <property type="entry name" value="Helicase_C"/>
    <property type="match status" value="1"/>
</dbReference>
<dbReference type="EMBL" id="JANTHX010000004">
    <property type="protein sequence ID" value="MCS0498453.1"/>
    <property type="molecule type" value="Genomic_DNA"/>
</dbReference>
<organism evidence="11 12">
    <name type="scientific">Protaetiibacter mangrovi</name>
    <dbReference type="NCBI Taxonomy" id="2970926"/>
    <lineage>
        <taxon>Bacteria</taxon>
        <taxon>Bacillati</taxon>
        <taxon>Actinomycetota</taxon>
        <taxon>Actinomycetes</taxon>
        <taxon>Micrococcales</taxon>
        <taxon>Microbacteriaceae</taxon>
        <taxon>Protaetiibacter</taxon>
    </lineage>
</organism>
<dbReference type="Gene3D" id="3.40.50.300">
    <property type="entry name" value="P-loop containing nucleotide triphosphate hydrolases"/>
    <property type="match status" value="2"/>
</dbReference>
<dbReference type="SMART" id="SM00487">
    <property type="entry name" value="DEXDc"/>
    <property type="match status" value="1"/>
</dbReference>
<dbReference type="PROSITE" id="PS51195">
    <property type="entry name" value="Q_MOTIF"/>
    <property type="match status" value="1"/>
</dbReference>
<protein>
    <submittedName>
        <fullName evidence="11">DEAD/DEAH box helicase</fullName>
    </submittedName>
</protein>
<keyword evidence="12" id="KW-1185">Reference proteome</keyword>
<evidence type="ECO:0000256" key="7">
    <source>
        <dbReference type="SAM" id="MobiDB-lite"/>
    </source>
</evidence>
<dbReference type="Pfam" id="PF00270">
    <property type="entry name" value="DEAD"/>
    <property type="match status" value="1"/>
</dbReference>
<dbReference type="InterPro" id="IPR044742">
    <property type="entry name" value="DEAD/DEAH_RhlB"/>
</dbReference>
<dbReference type="InterPro" id="IPR001650">
    <property type="entry name" value="Helicase_C-like"/>
</dbReference>
<dbReference type="InterPro" id="IPR050079">
    <property type="entry name" value="DEAD_box_RNA_helicase"/>
</dbReference>
<feature type="compositionally biased region" description="Basic and acidic residues" evidence="7">
    <location>
        <begin position="92"/>
        <end position="240"/>
    </location>
</feature>
<dbReference type="CDD" id="cd00268">
    <property type="entry name" value="DEADc"/>
    <property type="match status" value="1"/>
</dbReference>
<dbReference type="PANTHER" id="PTHR47959:SF13">
    <property type="entry name" value="ATP-DEPENDENT RNA HELICASE RHLE"/>
    <property type="match status" value="1"/>
</dbReference>
<dbReference type="Proteomes" id="UP001205337">
    <property type="component" value="Unassembled WGS sequence"/>
</dbReference>
<evidence type="ECO:0000256" key="6">
    <source>
        <dbReference type="PROSITE-ProRule" id="PRU00552"/>
    </source>
</evidence>
<feature type="compositionally biased region" description="Low complexity" evidence="7">
    <location>
        <begin position="10"/>
        <end position="23"/>
    </location>
</feature>
<evidence type="ECO:0000259" key="8">
    <source>
        <dbReference type="PROSITE" id="PS51192"/>
    </source>
</evidence>
<dbReference type="RefSeq" id="WP_258797384.1">
    <property type="nucleotide sequence ID" value="NZ_JANTHX010000004.1"/>
</dbReference>
<sequence>MSYDKRAPQGGKKNTTKKVGGPTAKHRGYKPEADSARGGKKPRWSSEQRVANGLGAERPRGQRPERAEDGRPNWEPRGKDARNTVERAPAARKRDTGYGRDRDDRGYGDRPRSDRAGDRPHRLAGDRPQRHSYGDDRPRRDDRARDDRPARSYDERPRREYGDRPARDERPARSYDDRPRRDYGDRPQRSFDDRRPSRDDRPRYDNDRPRREYGDRPRRDYDERPRRDYGDRAPRAEQHAPRPMVEDVVLERLEAQATLASDVEGMTFGDLGLGQNIVRELAELGATSPFAIQAATIPDVLSGGDVLGRGRTGSGKTIAFGAPLVERLLRMQAGDNKRREFGRAPRALILAPTRELALQIDRTVQPIARSVGLFTTQIYGGVPYARQLGALERGVDIVIGTPGRIQDLSASGRLDLSNVVITVLDEADHMCELGFAEPVTEILDRTAEGGQRLLFSATLDKGVADIVDRYLKDPAVHEVAGEDQASSTIEHRVLLLDQRDKQEVLIELASGPGKKLVFARTRAFAEQLADLLDDAGIRAESIHGDLTQSRRQRALEKFANGRVQALVATDVAARGIHVDDVSLVIQADAPDEYKAYLHRAGRTGRAGKEGTVVTLVPRNRRRRTEELLQRADIVAEWTPVVPGDEIIRELADR</sequence>
<evidence type="ECO:0000256" key="5">
    <source>
        <dbReference type="ARBA" id="ARBA00038437"/>
    </source>
</evidence>
<dbReference type="PROSITE" id="PS51194">
    <property type="entry name" value="HELICASE_CTER"/>
    <property type="match status" value="1"/>
</dbReference>
<dbReference type="GO" id="GO:0004386">
    <property type="term" value="F:helicase activity"/>
    <property type="evidence" value="ECO:0007669"/>
    <property type="project" value="UniProtKB-KW"/>
</dbReference>
<dbReference type="InterPro" id="IPR011545">
    <property type="entry name" value="DEAD/DEAH_box_helicase_dom"/>
</dbReference>
<dbReference type="InterPro" id="IPR014001">
    <property type="entry name" value="Helicase_ATP-bd"/>
</dbReference>
<comment type="similarity">
    <text evidence="5">Belongs to the DEAD box helicase family.</text>
</comment>
<dbReference type="PROSITE" id="PS51192">
    <property type="entry name" value="HELICASE_ATP_BIND_1"/>
    <property type="match status" value="1"/>
</dbReference>
<evidence type="ECO:0000256" key="3">
    <source>
        <dbReference type="ARBA" id="ARBA00022806"/>
    </source>
</evidence>
<dbReference type="PANTHER" id="PTHR47959">
    <property type="entry name" value="ATP-DEPENDENT RNA HELICASE RHLE-RELATED"/>
    <property type="match status" value="1"/>
</dbReference>